<feature type="transmembrane region" description="Helical" evidence="6">
    <location>
        <begin position="180"/>
        <end position="198"/>
    </location>
</feature>
<comment type="subcellular location">
    <subcellularLocation>
        <location evidence="1">Membrane</location>
        <topology evidence="1">Multi-pass membrane protein</topology>
    </subcellularLocation>
</comment>
<keyword evidence="4 6" id="KW-1133">Transmembrane helix</keyword>
<feature type="domain" description="EamA" evidence="7">
    <location>
        <begin position="8"/>
        <end position="136"/>
    </location>
</feature>
<feature type="transmembrane region" description="Helical" evidence="6">
    <location>
        <begin position="267"/>
        <end position="284"/>
    </location>
</feature>
<feature type="transmembrane region" description="Helical" evidence="6">
    <location>
        <begin position="149"/>
        <end position="168"/>
    </location>
</feature>
<protein>
    <submittedName>
        <fullName evidence="8">DMT family transporter</fullName>
    </submittedName>
</protein>
<evidence type="ECO:0000256" key="1">
    <source>
        <dbReference type="ARBA" id="ARBA00004141"/>
    </source>
</evidence>
<keyword evidence="3 6" id="KW-0812">Transmembrane</keyword>
<feature type="transmembrane region" description="Helical" evidence="6">
    <location>
        <begin position="119"/>
        <end position="137"/>
    </location>
</feature>
<proteinExistence type="inferred from homology"/>
<feature type="transmembrane region" description="Helical" evidence="6">
    <location>
        <begin position="34"/>
        <end position="52"/>
    </location>
</feature>
<feature type="domain" description="EamA" evidence="7">
    <location>
        <begin position="152"/>
        <end position="284"/>
    </location>
</feature>
<dbReference type="Pfam" id="PF00892">
    <property type="entry name" value="EamA"/>
    <property type="match status" value="2"/>
</dbReference>
<feature type="transmembrane region" description="Helical" evidence="6">
    <location>
        <begin position="64"/>
        <end position="85"/>
    </location>
</feature>
<gene>
    <name evidence="8" type="ORF">H8Q88_05490</name>
</gene>
<dbReference type="InterPro" id="IPR000620">
    <property type="entry name" value="EamA_dom"/>
</dbReference>
<keyword evidence="5 6" id="KW-0472">Membrane</keyword>
<dbReference type="PANTHER" id="PTHR32322">
    <property type="entry name" value="INNER MEMBRANE TRANSPORTER"/>
    <property type="match status" value="1"/>
</dbReference>
<dbReference type="Proteomes" id="UP000615796">
    <property type="component" value="Unassembled WGS sequence"/>
</dbReference>
<dbReference type="RefSeq" id="WP_187025519.1">
    <property type="nucleotide sequence ID" value="NZ_JACRUP010000002.1"/>
</dbReference>
<evidence type="ECO:0000256" key="3">
    <source>
        <dbReference type="ARBA" id="ARBA00022692"/>
    </source>
</evidence>
<dbReference type="EMBL" id="JACRUP010000002">
    <property type="protein sequence ID" value="MBC5850412.1"/>
    <property type="molecule type" value="Genomic_DNA"/>
</dbReference>
<feature type="transmembrane region" description="Helical" evidence="6">
    <location>
        <begin position="91"/>
        <end position="112"/>
    </location>
</feature>
<name>A0A9X0UGW7_VIBME</name>
<organism evidence="8 9">
    <name type="scientific">Vibrio metschnikovii</name>
    <dbReference type="NCBI Taxonomy" id="28172"/>
    <lineage>
        <taxon>Bacteria</taxon>
        <taxon>Pseudomonadati</taxon>
        <taxon>Pseudomonadota</taxon>
        <taxon>Gammaproteobacteria</taxon>
        <taxon>Vibrionales</taxon>
        <taxon>Vibrionaceae</taxon>
        <taxon>Vibrio</taxon>
    </lineage>
</organism>
<dbReference type="SUPFAM" id="SSF103481">
    <property type="entry name" value="Multidrug resistance efflux transporter EmrE"/>
    <property type="match status" value="2"/>
</dbReference>
<keyword evidence="9" id="KW-1185">Reference proteome</keyword>
<evidence type="ECO:0000313" key="8">
    <source>
        <dbReference type="EMBL" id="MBC5850412.1"/>
    </source>
</evidence>
<evidence type="ECO:0000313" key="9">
    <source>
        <dbReference type="Proteomes" id="UP000615796"/>
    </source>
</evidence>
<dbReference type="PANTHER" id="PTHR32322:SF2">
    <property type="entry name" value="EAMA DOMAIN-CONTAINING PROTEIN"/>
    <property type="match status" value="1"/>
</dbReference>
<evidence type="ECO:0000256" key="2">
    <source>
        <dbReference type="ARBA" id="ARBA00007362"/>
    </source>
</evidence>
<dbReference type="InterPro" id="IPR037185">
    <property type="entry name" value="EmrE-like"/>
</dbReference>
<feature type="transmembrane region" description="Helical" evidence="6">
    <location>
        <begin position="244"/>
        <end position="261"/>
    </location>
</feature>
<accession>A0A9X0UGW7</accession>
<evidence type="ECO:0000256" key="6">
    <source>
        <dbReference type="SAM" id="Phobius"/>
    </source>
</evidence>
<evidence type="ECO:0000259" key="7">
    <source>
        <dbReference type="Pfam" id="PF00892"/>
    </source>
</evidence>
<comment type="caution">
    <text evidence="8">The sequence shown here is derived from an EMBL/GenBank/DDBJ whole genome shotgun (WGS) entry which is preliminary data.</text>
</comment>
<dbReference type="GO" id="GO:0016020">
    <property type="term" value="C:membrane"/>
    <property type="evidence" value="ECO:0007669"/>
    <property type="project" value="UniProtKB-SubCell"/>
</dbReference>
<comment type="similarity">
    <text evidence="2">Belongs to the EamA transporter family.</text>
</comment>
<dbReference type="InterPro" id="IPR050638">
    <property type="entry name" value="AA-Vitamin_Transporters"/>
</dbReference>
<sequence length="300" mass="33102">MFIKMIPFLFVILWSSGFVGARYGLIYAEPMTLLSLRMLLTVLLFGGLLALFKRQSIPRGNALWHASVAGLLIHGLYLGGTYQAIYWGMPAGLTSLLVGTQPVITVLLLVIMTPQRFTVSQWIGLGIGFVGISFVLLGNLEWQSEDQQWAAVGMCLLSLFGITVGTLYQKRFCQQSDLLGGTLVQYMAAAVLFIPLALKVESMSVQWTTTFVLTMIWLVVVLSCVAVLLLMYMIEHGASSNVASIFYLVPPTTAIQAWFAFDESLDGLGILGFILTALAVYFVVKKPKLWGRKRSLILEN</sequence>
<dbReference type="AlphaFoldDB" id="A0A9X0UGW7"/>
<reference evidence="8" key="1">
    <citation type="submission" date="2020-08" db="EMBL/GenBank/DDBJ databases">
        <title>Genome Sequencing and Pan-Genome Analysis of Migratory bird Vibrio Strains, Inner Mongolia.</title>
        <authorList>
            <person name="Zheng L."/>
        </authorList>
    </citation>
    <scope>NUCLEOTIDE SEQUENCE</scope>
    <source>
        <strain evidence="8">M13F</strain>
    </source>
</reference>
<feature type="transmembrane region" description="Helical" evidence="6">
    <location>
        <begin position="210"/>
        <end position="232"/>
    </location>
</feature>
<evidence type="ECO:0000256" key="5">
    <source>
        <dbReference type="ARBA" id="ARBA00023136"/>
    </source>
</evidence>
<evidence type="ECO:0000256" key="4">
    <source>
        <dbReference type="ARBA" id="ARBA00022989"/>
    </source>
</evidence>